<dbReference type="AlphaFoldDB" id="A0A7M5WW03"/>
<accession>A0A7M5WW03</accession>
<dbReference type="EnsemblMetazoa" id="CLYHEMT013713.1">
    <property type="protein sequence ID" value="CLYHEMP013713.1"/>
    <property type="gene ID" value="CLYHEMG013713"/>
</dbReference>
<name>A0A7M5WW03_9CNID</name>
<reference evidence="1" key="1">
    <citation type="submission" date="2021-01" db="UniProtKB">
        <authorList>
            <consortium name="EnsemblMetazoa"/>
        </authorList>
    </citation>
    <scope>IDENTIFICATION</scope>
</reference>
<proteinExistence type="predicted"/>
<organism evidence="1 2">
    <name type="scientific">Clytia hemisphaerica</name>
    <dbReference type="NCBI Taxonomy" id="252671"/>
    <lineage>
        <taxon>Eukaryota</taxon>
        <taxon>Metazoa</taxon>
        <taxon>Cnidaria</taxon>
        <taxon>Hydrozoa</taxon>
        <taxon>Hydroidolina</taxon>
        <taxon>Leptothecata</taxon>
        <taxon>Obeliida</taxon>
        <taxon>Clytiidae</taxon>
        <taxon>Clytia</taxon>
    </lineage>
</organism>
<dbReference type="OrthoDB" id="5988716at2759"/>
<dbReference type="Proteomes" id="UP000594262">
    <property type="component" value="Unplaced"/>
</dbReference>
<evidence type="ECO:0000313" key="2">
    <source>
        <dbReference type="Proteomes" id="UP000594262"/>
    </source>
</evidence>
<protein>
    <submittedName>
        <fullName evidence="1">Uncharacterized protein</fullName>
    </submittedName>
</protein>
<evidence type="ECO:0000313" key="1">
    <source>
        <dbReference type="EnsemblMetazoa" id="CLYHEMP013713.1"/>
    </source>
</evidence>
<sequence length="129" mass="15076">MDHGEAPQAYTGAYKQAMQKGNAVEIVSELKMESGQMVAIWLIDSKTEPTIGKIIEVEENQVRVNYWKGSWNKKWAPHMLYSNDKRRKMIPWDGWIAKASVILYGFTLINDVLTKSHREYLRKKYKELK</sequence>
<keyword evidence="2" id="KW-1185">Reference proteome</keyword>